<evidence type="ECO:0000256" key="2">
    <source>
        <dbReference type="ARBA" id="ARBA00022448"/>
    </source>
</evidence>
<evidence type="ECO:0000256" key="7">
    <source>
        <dbReference type="SAM" id="Phobius"/>
    </source>
</evidence>
<feature type="transmembrane region" description="Helical" evidence="7">
    <location>
        <begin position="41"/>
        <end position="60"/>
    </location>
</feature>
<dbReference type="PRINTS" id="PR01035">
    <property type="entry name" value="TCRTETA"/>
</dbReference>
<dbReference type="Proteomes" id="UP000019377">
    <property type="component" value="Unassembled WGS sequence"/>
</dbReference>
<keyword evidence="5 7" id="KW-0472">Membrane</keyword>
<dbReference type="PANTHER" id="PTHR23504">
    <property type="entry name" value="MAJOR FACILITATOR SUPERFAMILY DOMAIN-CONTAINING PROTEIN 10"/>
    <property type="match status" value="1"/>
</dbReference>
<dbReference type="HOGENOM" id="CLU_001265_54_6_1"/>
<feature type="transmembrane region" description="Helical" evidence="7">
    <location>
        <begin position="418"/>
        <end position="439"/>
    </location>
</feature>
<name>V5EUP0_KALBG</name>
<dbReference type="GO" id="GO:0016020">
    <property type="term" value="C:membrane"/>
    <property type="evidence" value="ECO:0007669"/>
    <property type="project" value="UniProtKB-SubCell"/>
</dbReference>
<keyword evidence="3 7" id="KW-0812">Transmembrane</keyword>
<evidence type="ECO:0000256" key="3">
    <source>
        <dbReference type="ARBA" id="ARBA00022692"/>
    </source>
</evidence>
<dbReference type="InterPro" id="IPR036259">
    <property type="entry name" value="MFS_trans_sf"/>
</dbReference>
<feature type="transmembrane region" description="Helical" evidence="7">
    <location>
        <begin position="499"/>
        <end position="517"/>
    </location>
</feature>
<evidence type="ECO:0000256" key="4">
    <source>
        <dbReference type="ARBA" id="ARBA00022989"/>
    </source>
</evidence>
<organism evidence="9 10">
    <name type="scientific">Kalmanozyma brasiliensis (strain GHG001)</name>
    <name type="common">Yeast</name>
    <name type="synonym">Pseudozyma brasiliensis</name>
    <dbReference type="NCBI Taxonomy" id="1365824"/>
    <lineage>
        <taxon>Eukaryota</taxon>
        <taxon>Fungi</taxon>
        <taxon>Dikarya</taxon>
        <taxon>Basidiomycota</taxon>
        <taxon>Ustilaginomycotina</taxon>
        <taxon>Ustilaginomycetes</taxon>
        <taxon>Ustilaginales</taxon>
        <taxon>Ustilaginaceae</taxon>
        <taxon>Kalmanozyma</taxon>
    </lineage>
</organism>
<dbReference type="OMA" id="MNESICG"/>
<reference evidence="10" key="1">
    <citation type="journal article" date="2013" name="Genome Announc.">
        <title>Draft genome sequence of Pseudozyma brasiliensis sp. nov. strain GHG001, a high producer of endo-1,4-xylanase isolated from an insect pest of sugarcane.</title>
        <authorList>
            <person name="Oliveira J.V.D.C."/>
            <person name="dos Santos R.A.C."/>
            <person name="Borges T.A."/>
            <person name="Riano-Pachon D.M."/>
            <person name="Goldman G.H."/>
        </authorList>
    </citation>
    <scope>NUCLEOTIDE SEQUENCE [LARGE SCALE GENOMIC DNA]</scope>
    <source>
        <strain evidence="10">GHG001</strain>
    </source>
</reference>
<dbReference type="SUPFAM" id="SSF103473">
    <property type="entry name" value="MFS general substrate transporter"/>
    <property type="match status" value="1"/>
</dbReference>
<accession>V5EUP0</accession>
<dbReference type="Gene3D" id="1.20.1250.20">
    <property type="entry name" value="MFS general substrate transporter like domains"/>
    <property type="match status" value="1"/>
</dbReference>
<feature type="transmembrane region" description="Helical" evidence="7">
    <location>
        <begin position="170"/>
        <end position="192"/>
    </location>
</feature>
<dbReference type="AlphaFoldDB" id="V5EUP0"/>
<dbReference type="GO" id="GO:0022857">
    <property type="term" value="F:transmembrane transporter activity"/>
    <property type="evidence" value="ECO:0007669"/>
    <property type="project" value="InterPro"/>
</dbReference>
<dbReference type="InterPro" id="IPR020846">
    <property type="entry name" value="MFS_dom"/>
</dbReference>
<feature type="domain" description="Major facilitator superfamily (MFS) profile" evidence="8">
    <location>
        <begin position="41"/>
        <end position="521"/>
    </location>
</feature>
<proteinExistence type="predicted"/>
<feature type="transmembrane region" description="Helical" evidence="7">
    <location>
        <begin position="320"/>
        <end position="342"/>
    </location>
</feature>
<evidence type="ECO:0000313" key="9">
    <source>
        <dbReference type="EMBL" id="EST09080.1"/>
    </source>
</evidence>
<feature type="region of interest" description="Disordered" evidence="6">
    <location>
        <begin position="251"/>
        <end position="302"/>
    </location>
</feature>
<sequence>MSTSQPSNGHAFTRSAGDDPEQEPLLPTSSPRKDTPLPKRAIIILILMRLAEPISFTLIFPFVNDLVYTLPPYPARASVGYYAGIIESLFSVSQTCTILFWGSLSDRIGRKPVLISGLCGVACSAVLFGLSRSFVWAVLARSLAGATNGNVAIIKSVMGELTDGSNQARAFSFLALTWTVGSFIGPLLGGYLSRPAEQYPGVFGEGSWAGFGGLWVEYPFLLPCLVSAGLTLGSITLGAVALDETLPSKVEQKRIEQQQKKRRSQQADDDDASHSNGYGAVENTTTTETTSTTTNHAQTEPPTPPTIFSILSIAQIQKVLLSYGLLALISVALDAVLVLYLFEPAALGGVGFTSSETGILLSINGLGGALVQLILFPPLQKRYGTLRVYQASMLSFPLSMVLLPVANAFARSTSATSVAVWTCLLISTAIRVMGGMAYASNTILVTQCASLLDPSPALGTLNSLAQMSSSIARAAGPYLANSLFAFSVTTGLLGGQMVWVVLGVIGFVGPLVCLRLDDMERGQRTERSEGR</sequence>
<dbReference type="PANTHER" id="PTHR23504:SF15">
    <property type="entry name" value="MAJOR FACILITATOR SUPERFAMILY (MFS) PROFILE DOMAIN-CONTAINING PROTEIN"/>
    <property type="match status" value="1"/>
</dbReference>
<keyword evidence="4 7" id="KW-1133">Transmembrane helix</keyword>
<keyword evidence="10" id="KW-1185">Reference proteome</keyword>
<dbReference type="InterPro" id="IPR011701">
    <property type="entry name" value="MFS"/>
</dbReference>
<evidence type="ECO:0000259" key="8">
    <source>
        <dbReference type="PROSITE" id="PS50850"/>
    </source>
</evidence>
<dbReference type="RefSeq" id="XP_016294069.1">
    <property type="nucleotide sequence ID" value="XM_016434673.1"/>
</dbReference>
<feature type="transmembrane region" description="Helical" evidence="7">
    <location>
        <begin position="113"/>
        <end position="130"/>
    </location>
</feature>
<protein>
    <recommendedName>
        <fullName evidence="8">Major facilitator superfamily (MFS) profile domain-containing protein</fullName>
    </recommendedName>
</protein>
<evidence type="ECO:0000256" key="1">
    <source>
        <dbReference type="ARBA" id="ARBA00004141"/>
    </source>
</evidence>
<feature type="transmembrane region" description="Helical" evidence="7">
    <location>
        <begin position="80"/>
        <end position="101"/>
    </location>
</feature>
<feature type="compositionally biased region" description="Polar residues" evidence="6">
    <location>
        <begin position="1"/>
        <end position="10"/>
    </location>
</feature>
<keyword evidence="2" id="KW-0813">Transport</keyword>
<dbReference type="InterPro" id="IPR001958">
    <property type="entry name" value="Tet-R_TetA/multi-R_MdtG-like"/>
</dbReference>
<dbReference type="eggNOG" id="KOG2615">
    <property type="taxonomic scope" value="Eukaryota"/>
</dbReference>
<evidence type="ECO:0000313" key="10">
    <source>
        <dbReference type="Proteomes" id="UP000019377"/>
    </source>
</evidence>
<feature type="compositionally biased region" description="Low complexity" evidence="6">
    <location>
        <begin position="284"/>
        <end position="294"/>
    </location>
</feature>
<dbReference type="CDD" id="cd17330">
    <property type="entry name" value="MFS_SLC46_TetA_like"/>
    <property type="match status" value="1"/>
</dbReference>
<dbReference type="Pfam" id="PF07690">
    <property type="entry name" value="MFS_1"/>
    <property type="match status" value="1"/>
</dbReference>
<dbReference type="OrthoDB" id="419616at2759"/>
<dbReference type="PROSITE" id="PS50850">
    <property type="entry name" value="MFS"/>
    <property type="match status" value="1"/>
</dbReference>
<feature type="transmembrane region" description="Helical" evidence="7">
    <location>
        <begin position="357"/>
        <end position="376"/>
    </location>
</feature>
<gene>
    <name evidence="9" type="ORF">PSEUBRA_SCAF13g02017</name>
</gene>
<evidence type="ECO:0000256" key="5">
    <source>
        <dbReference type="ARBA" id="ARBA00023136"/>
    </source>
</evidence>
<dbReference type="GeneID" id="27417280"/>
<comment type="subcellular location">
    <subcellularLocation>
        <location evidence="1">Membrane</location>
        <topology evidence="1">Multi-pass membrane protein</topology>
    </subcellularLocation>
</comment>
<dbReference type="EMBL" id="KI545855">
    <property type="protein sequence ID" value="EST09080.1"/>
    <property type="molecule type" value="Genomic_DNA"/>
</dbReference>
<evidence type="ECO:0000256" key="6">
    <source>
        <dbReference type="SAM" id="MobiDB-lite"/>
    </source>
</evidence>
<feature type="region of interest" description="Disordered" evidence="6">
    <location>
        <begin position="1"/>
        <end position="33"/>
    </location>
</feature>